<dbReference type="PIRSF" id="PIRSF000136">
    <property type="entry name" value="LGO_GLO"/>
    <property type="match status" value="1"/>
</dbReference>
<dbReference type="PANTHER" id="PTHR43762:SF1">
    <property type="entry name" value="D-ARABINONO-1,4-LACTONE OXIDASE"/>
    <property type="match status" value="1"/>
</dbReference>
<dbReference type="Gene3D" id="3.30.70.2530">
    <property type="match status" value="1"/>
</dbReference>
<dbReference type="InterPro" id="IPR016166">
    <property type="entry name" value="FAD-bd_PCMH"/>
</dbReference>
<dbReference type="InterPro" id="IPR036318">
    <property type="entry name" value="FAD-bd_PCMH-like_sf"/>
</dbReference>
<evidence type="ECO:0000313" key="4">
    <source>
        <dbReference type="EMBL" id="RFA11511.1"/>
    </source>
</evidence>
<comment type="caution">
    <text evidence="4">The sequence shown here is derived from an EMBL/GenBank/DDBJ whole genome shotgun (WGS) entry which is preliminary data.</text>
</comment>
<dbReference type="PROSITE" id="PS51387">
    <property type="entry name" value="FAD_PCMH"/>
    <property type="match status" value="1"/>
</dbReference>
<accession>A0A3E0VP60</accession>
<dbReference type="Gene3D" id="3.30.43.10">
    <property type="entry name" value="Uridine Diphospho-n-acetylenolpyruvylglucosamine Reductase, domain 2"/>
    <property type="match status" value="1"/>
</dbReference>
<feature type="domain" description="FAD-binding PCMH-type" evidence="3">
    <location>
        <begin position="9"/>
        <end position="174"/>
    </location>
</feature>
<dbReference type="GO" id="GO:0003885">
    <property type="term" value="F:D-arabinono-1,4-lactone oxidase activity"/>
    <property type="evidence" value="ECO:0007669"/>
    <property type="project" value="InterPro"/>
</dbReference>
<dbReference type="OrthoDB" id="9800184at2"/>
<dbReference type="Gene3D" id="1.10.45.10">
    <property type="entry name" value="Vanillyl-alcohol Oxidase, Chain A, domain 4"/>
    <property type="match status" value="1"/>
</dbReference>
<dbReference type="Proteomes" id="UP000256709">
    <property type="component" value="Unassembled WGS sequence"/>
</dbReference>
<dbReference type="EMBL" id="NBXA01000023">
    <property type="protein sequence ID" value="RFA11511.1"/>
    <property type="molecule type" value="Genomic_DNA"/>
</dbReference>
<dbReference type="InterPro" id="IPR016167">
    <property type="entry name" value="FAD-bd_PCMH_sub1"/>
</dbReference>
<dbReference type="GO" id="GO:0016020">
    <property type="term" value="C:membrane"/>
    <property type="evidence" value="ECO:0007669"/>
    <property type="project" value="InterPro"/>
</dbReference>
<dbReference type="Gene3D" id="3.30.465.10">
    <property type="match status" value="1"/>
</dbReference>
<evidence type="ECO:0000256" key="1">
    <source>
        <dbReference type="ARBA" id="ARBA00023002"/>
    </source>
</evidence>
<sequence length="440" mass="47513">MSEKNWAGNVSYGERKLRRPRTLGELQEHVADAAVVRPLGSRHSFNTIAATPGILVSFDRFTPVMEIDMKSMTVRVTAGVTYGVLGQYLQRHGFALANLASLPHISVSGATATATHGSGDRNGNLATSIASLQLVQANGSLVDVSRGDDDFGGYAVGLGALGVISELTLDIEPTFDVAVSVFENLAWNDLALHLDEITSAAYSVSLFTNWANDTVDQVWLKQRRGRHALHRGAQGGAGEGAEGDDNDDSGAAGLGERFFGTRSATERRHPLPDVAAEACTEQLGLPGAWIDRLPHFRLDFTPSKGDELQSEYLIPREHAIAAFEALRGLAHRITPLLFISEIRTVAADNFWLSTASGRDSVALHFTWKPLGAEVEALLPDLEAALAPFGARPHWGKVFTAGVAEIAPLYDRLPDFTRLAQQVDPGQKFHNDFLRAKVFGA</sequence>
<dbReference type="InterPro" id="IPR016169">
    <property type="entry name" value="FAD-bd_PCMH_sub2"/>
</dbReference>
<evidence type="ECO:0000313" key="5">
    <source>
        <dbReference type="Proteomes" id="UP000256709"/>
    </source>
</evidence>
<dbReference type="InterPro" id="IPR006094">
    <property type="entry name" value="Oxid_FAD_bind_N"/>
</dbReference>
<name>A0A3E0VP60_9MICO</name>
<dbReference type="GO" id="GO:0071949">
    <property type="term" value="F:FAD binding"/>
    <property type="evidence" value="ECO:0007669"/>
    <property type="project" value="InterPro"/>
</dbReference>
<dbReference type="PANTHER" id="PTHR43762">
    <property type="entry name" value="L-GULONOLACTONE OXIDASE"/>
    <property type="match status" value="1"/>
</dbReference>
<dbReference type="RefSeq" id="WP_116283579.1">
    <property type="nucleotide sequence ID" value="NZ_NBXA01000023.1"/>
</dbReference>
<dbReference type="SUPFAM" id="SSF56176">
    <property type="entry name" value="FAD-binding/transporter-associated domain-like"/>
    <property type="match status" value="1"/>
</dbReference>
<dbReference type="InterPro" id="IPR007173">
    <property type="entry name" value="ALO_C"/>
</dbReference>
<dbReference type="Pfam" id="PF04030">
    <property type="entry name" value="ALO"/>
    <property type="match status" value="1"/>
</dbReference>
<dbReference type="InterPro" id="IPR016171">
    <property type="entry name" value="Vanillyl_alc_oxidase_C-sub2"/>
</dbReference>
<dbReference type="AlphaFoldDB" id="A0A3E0VP60"/>
<organism evidence="4 5">
    <name type="scientific">Subtercola boreus</name>
    <dbReference type="NCBI Taxonomy" id="120213"/>
    <lineage>
        <taxon>Bacteria</taxon>
        <taxon>Bacillati</taxon>
        <taxon>Actinomycetota</taxon>
        <taxon>Actinomycetes</taxon>
        <taxon>Micrococcales</taxon>
        <taxon>Microbacteriaceae</taxon>
        <taxon>Subtercola</taxon>
    </lineage>
</organism>
<protein>
    <submittedName>
        <fullName evidence="4">FAD-binding protein</fullName>
    </submittedName>
</protein>
<gene>
    <name evidence="4" type="ORF">B7R21_12450</name>
</gene>
<dbReference type="GO" id="GO:0080049">
    <property type="term" value="F:L-gulono-1,4-lactone dehydrogenase activity"/>
    <property type="evidence" value="ECO:0007669"/>
    <property type="project" value="TreeGrafter"/>
</dbReference>
<evidence type="ECO:0000256" key="2">
    <source>
        <dbReference type="SAM" id="MobiDB-lite"/>
    </source>
</evidence>
<reference evidence="4 5" key="1">
    <citation type="submission" date="2017-04" db="EMBL/GenBank/DDBJ databases">
        <title>Comparative genome analysis of Subtercola boreus.</title>
        <authorList>
            <person name="Cho Y.-J."/>
            <person name="Cho A."/>
            <person name="Kim O.-S."/>
            <person name="Lee J.-I."/>
        </authorList>
    </citation>
    <scope>NUCLEOTIDE SEQUENCE [LARGE SCALE GENOMIC DNA]</scope>
    <source>
        <strain evidence="4 5">P27444</strain>
    </source>
</reference>
<feature type="region of interest" description="Disordered" evidence="2">
    <location>
        <begin position="230"/>
        <end position="252"/>
    </location>
</feature>
<keyword evidence="1" id="KW-0560">Oxidoreductase</keyword>
<dbReference type="InterPro" id="IPR010031">
    <property type="entry name" value="FAD_lactone_oxidase-like"/>
</dbReference>
<evidence type="ECO:0000259" key="3">
    <source>
        <dbReference type="PROSITE" id="PS51387"/>
    </source>
</evidence>
<dbReference type="Pfam" id="PF01565">
    <property type="entry name" value="FAD_binding_4"/>
    <property type="match status" value="1"/>
</dbReference>
<proteinExistence type="predicted"/>
<dbReference type="Gene3D" id="3.30.70.2520">
    <property type="match status" value="1"/>
</dbReference>